<protein>
    <submittedName>
        <fullName evidence="2">Uncharacterized protein</fullName>
    </submittedName>
</protein>
<feature type="compositionally biased region" description="Acidic residues" evidence="1">
    <location>
        <begin position="19"/>
        <end position="29"/>
    </location>
</feature>
<organism evidence="2 3">
    <name type="scientific">Mycena belliarum</name>
    <dbReference type="NCBI Taxonomy" id="1033014"/>
    <lineage>
        <taxon>Eukaryota</taxon>
        <taxon>Fungi</taxon>
        <taxon>Dikarya</taxon>
        <taxon>Basidiomycota</taxon>
        <taxon>Agaricomycotina</taxon>
        <taxon>Agaricomycetes</taxon>
        <taxon>Agaricomycetidae</taxon>
        <taxon>Agaricales</taxon>
        <taxon>Marasmiineae</taxon>
        <taxon>Mycenaceae</taxon>
        <taxon>Mycena</taxon>
    </lineage>
</organism>
<dbReference type="AlphaFoldDB" id="A0AAD6XL59"/>
<sequence>MALPAGAADTPISSAVPQEQDDDDGEDDIVDRMAVHTAQYITDEDALEEEIEEEEGDVEQHDRGHDYRPDLPPGTVDREGPLGDEDDDGPEDGDDEPFLASEGEDDDDDQFADEADIDSLDDNPEYPVLLTAEQRRSALALHQALGVTGTDTSTLLPLLHALVLSLFMEQIPTYATQRFHTAVEAFLLAINSLPSGGIRRVVLISPDLSKIQYTILFSILKEALAAPDFATKLAELGKYFSITEICVFAALRYYQQLVWKEVIDEVGLARLLFYPNSPKFEFDDIGSSVLDWIDMVHKLWHRADHILRHDLLLDTPPEDFGFTDEIKEAIRNHHENFGFAASISTGRQEDAFKKIMQRLWANPRFFAMRDETSPSKLHRRHSFRWLLAVQEFKEIMFFMLHIPTGGPRRTTEELLTKLFNTPMRPRNLFWMLQRMFIIGDYSKTSAITGKDKKTVHVIPLALHDMFRTFFMVVIPVEMYFLREWGVKLAPNAHCYLFSSMGKRWGRDYPGKIIRKFTRKYTGYAFGINQVRHIIPSIIAHYNLTIQPHESASSHHVVEQMQGHGHSVASRLYGVTKEFGGQVTKADVLDVMTFSDVLHRFFGLGNREGPVAVTAEDLLKLTQSPMARQLAALATSVSDLSADVGVFKQQLLSGAPTNVPPQSAVSGSQMKRKTSHNTQVEPDALSSTHSMQTRTKRPRQDGAAAYVQNAAADVAGTASHQIVCMECGGTGPAEQMRNHIRTSHKRFIEISMTLYRRRSDATLQCLCGETFKQRQELTSHFASTVPHSLDFPSEPPDWASNQSPMDIVGYVYRRDSDYLFECPCGATFAKEADVGSHLFSGIPHPLNFPWETPGWALRQQE</sequence>
<dbReference type="Proteomes" id="UP001222325">
    <property type="component" value="Unassembled WGS sequence"/>
</dbReference>
<feature type="compositionally biased region" description="Polar residues" evidence="1">
    <location>
        <begin position="652"/>
        <end position="668"/>
    </location>
</feature>
<feature type="compositionally biased region" description="Acidic residues" evidence="1">
    <location>
        <begin position="82"/>
        <end position="124"/>
    </location>
</feature>
<name>A0AAD6XL59_9AGAR</name>
<evidence type="ECO:0000313" key="3">
    <source>
        <dbReference type="Proteomes" id="UP001222325"/>
    </source>
</evidence>
<keyword evidence="3" id="KW-1185">Reference proteome</keyword>
<accession>A0AAD6XL59</accession>
<evidence type="ECO:0000313" key="2">
    <source>
        <dbReference type="EMBL" id="KAJ7082259.1"/>
    </source>
</evidence>
<feature type="region of interest" description="Disordered" evidence="1">
    <location>
        <begin position="652"/>
        <end position="694"/>
    </location>
</feature>
<dbReference type="EMBL" id="JARJCN010000046">
    <property type="protein sequence ID" value="KAJ7082259.1"/>
    <property type="molecule type" value="Genomic_DNA"/>
</dbReference>
<feature type="compositionally biased region" description="Acidic residues" evidence="1">
    <location>
        <begin position="42"/>
        <end position="57"/>
    </location>
</feature>
<evidence type="ECO:0000256" key="1">
    <source>
        <dbReference type="SAM" id="MobiDB-lite"/>
    </source>
</evidence>
<feature type="region of interest" description="Disordered" evidence="1">
    <location>
        <begin position="1"/>
        <end position="124"/>
    </location>
</feature>
<comment type="caution">
    <text evidence="2">The sequence shown here is derived from an EMBL/GenBank/DDBJ whole genome shotgun (WGS) entry which is preliminary data.</text>
</comment>
<feature type="compositionally biased region" description="Polar residues" evidence="1">
    <location>
        <begin position="675"/>
        <end position="692"/>
    </location>
</feature>
<gene>
    <name evidence="2" type="ORF">B0H15DRAFT_803350</name>
</gene>
<feature type="compositionally biased region" description="Basic and acidic residues" evidence="1">
    <location>
        <begin position="58"/>
        <end position="69"/>
    </location>
</feature>
<reference evidence="2" key="1">
    <citation type="submission" date="2023-03" db="EMBL/GenBank/DDBJ databases">
        <title>Massive genome expansion in bonnet fungi (Mycena s.s.) driven by repeated elements and novel gene families across ecological guilds.</title>
        <authorList>
            <consortium name="Lawrence Berkeley National Laboratory"/>
            <person name="Harder C.B."/>
            <person name="Miyauchi S."/>
            <person name="Viragh M."/>
            <person name="Kuo A."/>
            <person name="Thoen E."/>
            <person name="Andreopoulos B."/>
            <person name="Lu D."/>
            <person name="Skrede I."/>
            <person name="Drula E."/>
            <person name="Henrissat B."/>
            <person name="Morin E."/>
            <person name="Kohler A."/>
            <person name="Barry K."/>
            <person name="LaButti K."/>
            <person name="Morin E."/>
            <person name="Salamov A."/>
            <person name="Lipzen A."/>
            <person name="Mereny Z."/>
            <person name="Hegedus B."/>
            <person name="Baldrian P."/>
            <person name="Stursova M."/>
            <person name="Weitz H."/>
            <person name="Taylor A."/>
            <person name="Grigoriev I.V."/>
            <person name="Nagy L.G."/>
            <person name="Martin F."/>
            <person name="Kauserud H."/>
        </authorList>
    </citation>
    <scope>NUCLEOTIDE SEQUENCE</scope>
    <source>
        <strain evidence="2">CBHHK173m</strain>
    </source>
</reference>
<proteinExistence type="predicted"/>